<keyword evidence="3" id="KW-0804">Transcription</keyword>
<dbReference type="Pfam" id="PF00392">
    <property type="entry name" value="GntR"/>
    <property type="match status" value="1"/>
</dbReference>
<gene>
    <name evidence="5" type="ORF">BJ960_000019</name>
</gene>
<evidence type="ECO:0000313" key="6">
    <source>
        <dbReference type="Proteomes" id="UP000586095"/>
    </source>
</evidence>
<dbReference type="SMART" id="SM00345">
    <property type="entry name" value="HTH_GNTR"/>
    <property type="match status" value="1"/>
</dbReference>
<dbReference type="SUPFAM" id="SSF46785">
    <property type="entry name" value="Winged helix' DNA-binding domain"/>
    <property type="match status" value="1"/>
</dbReference>
<evidence type="ECO:0000256" key="2">
    <source>
        <dbReference type="ARBA" id="ARBA00023125"/>
    </source>
</evidence>
<organism evidence="5 6">
    <name type="scientific">Leucobacter aridicollis</name>
    <dbReference type="NCBI Taxonomy" id="283878"/>
    <lineage>
        <taxon>Bacteria</taxon>
        <taxon>Bacillati</taxon>
        <taxon>Actinomycetota</taxon>
        <taxon>Actinomycetes</taxon>
        <taxon>Micrococcales</taxon>
        <taxon>Microbacteriaceae</taxon>
        <taxon>Leucobacter</taxon>
    </lineage>
</organism>
<dbReference type="Proteomes" id="UP000586095">
    <property type="component" value="Unassembled WGS sequence"/>
</dbReference>
<evidence type="ECO:0000256" key="3">
    <source>
        <dbReference type="ARBA" id="ARBA00023163"/>
    </source>
</evidence>
<protein>
    <submittedName>
        <fullName evidence="5">DNA-binding GntR family transcriptional regulator</fullName>
    </submittedName>
</protein>
<dbReference type="InterPro" id="IPR011711">
    <property type="entry name" value="GntR_C"/>
</dbReference>
<dbReference type="AlphaFoldDB" id="A0A852R7K2"/>
<sequence length="214" mass="23503">MTHARVLLRDTVRDRIRNAIMDGTLAPGEKLNDKELQDWLGVSRTPIRDAINELARMGLVEMEPNRFTRVASPTQEDTLASLQTLGVLYSGALRLALPVLDDETVGRIASRIDLIAQAATTDDSAAIRELAFPTFEMFVAACGNQPLIRLCRESTDGLAYAVQSQRIVDQFDGETANKVMARLAENIRARDVEAATSSLEEAFMLHLPVGAHAQ</sequence>
<evidence type="ECO:0000256" key="1">
    <source>
        <dbReference type="ARBA" id="ARBA00023015"/>
    </source>
</evidence>
<evidence type="ECO:0000313" key="5">
    <source>
        <dbReference type="EMBL" id="NYD25216.1"/>
    </source>
</evidence>
<feature type="domain" description="HTH gntR-type" evidence="4">
    <location>
        <begin position="6"/>
        <end position="73"/>
    </location>
</feature>
<dbReference type="CDD" id="cd07377">
    <property type="entry name" value="WHTH_GntR"/>
    <property type="match status" value="1"/>
</dbReference>
<dbReference type="PROSITE" id="PS50949">
    <property type="entry name" value="HTH_GNTR"/>
    <property type="match status" value="1"/>
</dbReference>
<dbReference type="PANTHER" id="PTHR43537:SF24">
    <property type="entry name" value="GLUCONATE OPERON TRANSCRIPTIONAL REPRESSOR"/>
    <property type="match status" value="1"/>
</dbReference>
<accession>A0A852R7K2</accession>
<dbReference type="InterPro" id="IPR036390">
    <property type="entry name" value="WH_DNA-bd_sf"/>
</dbReference>
<dbReference type="GO" id="GO:0003700">
    <property type="term" value="F:DNA-binding transcription factor activity"/>
    <property type="evidence" value="ECO:0007669"/>
    <property type="project" value="InterPro"/>
</dbReference>
<dbReference type="GO" id="GO:0003677">
    <property type="term" value="F:DNA binding"/>
    <property type="evidence" value="ECO:0007669"/>
    <property type="project" value="UniProtKB-KW"/>
</dbReference>
<keyword evidence="1" id="KW-0805">Transcription regulation</keyword>
<keyword evidence="6" id="KW-1185">Reference proteome</keyword>
<dbReference type="Pfam" id="PF07729">
    <property type="entry name" value="FCD"/>
    <property type="match status" value="1"/>
</dbReference>
<name>A0A852R7K2_9MICO</name>
<dbReference type="SUPFAM" id="SSF48008">
    <property type="entry name" value="GntR ligand-binding domain-like"/>
    <property type="match status" value="1"/>
</dbReference>
<dbReference type="Gene3D" id="1.20.120.530">
    <property type="entry name" value="GntR ligand-binding domain-like"/>
    <property type="match status" value="1"/>
</dbReference>
<reference evidence="5 6" key="1">
    <citation type="submission" date="2020-07" db="EMBL/GenBank/DDBJ databases">
        <title>Sequencing the genomes of 1000 actinobacteria strains.</title>
        <authorList>
            <person name="Klenk H.-P."/>
        </authorList>
    </citation>
    <scope>NUCLEOTIDE SEQUENCE [LARGE SCALE GENOMIC DNA]</scope>
    <source>
        <strain evidence="5 6">DSM 17380</strain>
    </source>
</reference>
<dbReference type="InterPro" id="IPR008920">
    <property type="entry name" value="TF_FadR/GntR_C"/>
</dbReference>
<dbReference type="RefSeq" id="WP_185985759.1">
    <property type="nucleotide sequence ID" value="NZ_BAAALZ010000004.1"/>
</dbReference>
<keyword evidence="2 5" id="KW-0238">DNA-binding</keyword>
<comment type="caution">
    <text evidence="5">The sequence shown here is derived from an EMBL/GenBank/DDBJ whole genome shotgun (WGS) entry which is preliminary data.</text>
</comment>
<dbReference type="EMBL" id="JACCBD010000001">
    <property type="protein sequence ID" value="NYD25216.1"/>
    <property type="molecule type" value="Genomic_DNA"/>
</dbReference>
<dbReference type="Gene3D" id="1.10.10.10">
    <property type="entry name" value="Winged helix-like DNA-binding domain superfamily/Winged helix DNA-binding domain"/>
    <property type="match status" value="1"/>
</dbReference>
<dbReference type="InterPro" id="IPR000524">
    <property type="entry name" value="Tscrpt_reg_HTH_GntR"/>
</dbReference>
<dbReference type="InterPro" id="IPR036388">
    <property type="entry name" value="WH-like_DNA-bd_sf"/>
</dbReference>
<proteinExistence type="predicted"/>
<evidence type="ECO:0000259" key="4">
    <source>
        <dbReference type="PROSITE" id="PS50949"/>
    </source>
</evidence>
<dbReference type="PANTHER" id="PTHR43537">
    <property type="entry name" value="TRANSCRIPTIONAL REGULATOR, GNTR FAMILY"/>
    <property type="match status" value="1"/>
</dbReference>